<feature type="region of interest" description="Disordered" evidence="11">
    <location>
        <begin position="276"/>
        <end position="309"/>
    </location>
</feature>
<evidence type="ECO:0000256" key="9">
    <source>
        <dbReference type="ARBA" id="ARBA00023242"/>
    </source>
</evidence>
<evidence type="ECO:0000313" key="12">
    <source>
        <dbReference type="EMBL" id="EDO41350.1"/>
    </source>
</evidence>
<feature type="compositionally biased region" description="Low complexity" evidence="11">
    <location>
        <begin position="533"/>
        <end position="549"/>
    </location>
</feature>
<dbReference type="PANTHER" id="PTHR10816">
    <property type="entry name" value="MYELIN TRANSCRIPTION FACTOR 1-RELATED"/>
    <property type="match status" value="1"/>
</dbReference>
<keyword evidence="9" id="KW-0539">Nucleus</keyword>
<evidence type="ECO:0000256" key="11">
    <source>
        <dbReference type="SAM" id="MobiDB-lite"/>
    </source>
</evidence>
<evidence type="ECO:0008006" key="14">
    <source>
        <dbReference type="Google" id="ProtNLM"/>
    </source>
</evidence>
<feature type="compositionally biased region" description="Polar residues" evidence="11">
    <location>
        <begin position="487"/>
        <end position="507"/>
    </location>
</feature>
<dbReference type="FunFam" id="4.10.320.30:FF:000001">
    <property type="entry name" value="Myelin transcription factor 1-like, a"/>
    <property type="match status" value="4"/>
</dbReference>
<evidence type="ECO:0000256" key="10">
    <source>
        <dbReference type="SAM" id="Coils"/>
    </source>
</evidence>
<proteinExistence type="inferred from homology"/>
<protein>
    <recommendedName>
        <fullName evidence="14">Myelin transcription factor 1-like protein</fullName>
    </recommendedName>
</protein>
<keyword evidence="6" id="KW-0862">Zinc</keyword>
<dbReference type="eggNOG" id="KOG3803">
    <property type="taxonomic scope" value="Eukaryota"/>
</dbReference>
<dbReference type="Gene3D" id="4.10.320.30">
    <property type="match status" value="4"/>
</dbReference>
<dbReference type="GO" id="GO:0008270">
    <property type="term" value="F:zinc ion binding"/>
    <property type="evidence" value="ECO:0007669"/>
    <property type="project" value="UniProtKB-KW"/>
</dbReference>
<evidence type="ECO:0000256" key="5">
    <source>
        <dbReference type="ARBA" id="ARBA00022771"/>
    </source>
</evidence>
<comment type="similarity">
    <text evidence="2">Belongs to the MYT1 family.</text>
</comment>
<keyword evidence="5" id="KW-0863">Zinc-finger</keyword>
<keyword evidence="4" id="KW-0677">Repeat</keyword>
<dbReference type="SUPFAM" id="SSF103637">
    <property type="entry name" value="CCHHC domain"/>
    <property type="match status" value="4"/>
</dbReference>
<evidence type="ECO:0000256" key="8">
    <source>
        <dbReference type="ARBA" id="ARBA00023163"/>
    </source>
</evidence>
<name>A7S4M8_NEMVE</name>
<feature type="compositionally biased region" description="Low complexity" evidence="11">
    <location>
        <begin position="367"/>
        <end position="388"/>
    </location>
</feature>
<feature type="region of interest" description="Disordered" evidence="11">
    <location>
        <begin position="335"/>
        <end position="409"/>
    </location>
</feature>
<gene>
    <name evidence="12" type="ORF">NEMVEDRAFT_v1g242817</name>
</gene>
<dbReference type="Proteomes" id="UP000001593">
    <property type="component" value="Unassembled WGS sequence"/>
</dbReference>
<dbReference type="GO" id="GO:0006355">
    <property type="term" value="P:regulation of DNA-templated transcription"/>
    <property type="evidence" value="ECO:0007669"/>
    <property type="project" value="InterPro"/>
</dbReference>
<comment type="subcellular location">
    <subcellularLocation>
        <location evidence="1">Nucleus</location>
    </subcellularLocation>
</comment>
<dbReference type="HOGENOM" id="CLU_314819_0_0_1"/>
<sequence length="929" mass="101046">MDQVTGTGKTQTQDGQLANRAGHKREFIEPVLLLCLLRTLKYSLKWFLFFILIPEVRDNSYFQNHLNFRKYWSQIMESIAIIFEPILNMHEFFRLFAGSCDPDWWSIEEGDEDDDFFSFEENFYCSEECLERGPYQDTLDTKGHATLTGGLCRSIATKPTSSGKNSSPSPCESPSAGIKDLKRQCRGLGMAASIQELIGCPTPRCDGKGHVNGRFASHRSVYGCPNANKATRRMRTDSGDQIEVDSDKPRCPTSGCDGSGHKSGLFASHRSLYGCPRRLSTDKDKEGKGSGDENNVRCPTPGCDGTGHRTGLYTSHRSLSGCPIAAAQKQLARQCISPPGTPTQRRGRPPKYVVVDQKTSPHPSPTSPDSAISSGSSSASDPDTSAKPPSLPRLESTDTPTRFPFPRGTAVKTKLKIPVINPVPIPPASSSSMPSVITATAAVAVANAVISGTMTSSQHTPILRVTPPEAETRSPAFPTRTLPSPGHLSSSQSYVIESLGLTPTSPKQTHDCESRVGHTSPDRNALPRPVAGPSKTSSLNSPLTPPSTSAVHLPGRGGEGLMRGTGRLDRIVESLRVGRSLEVAKEAPDNESDSSSVSGEEEDRRLEDTWHEDSDGSIGKVLTGCPTPDCDGTGHVNGRFASHRRLSGCPRAMKLVPTSKNPTRNEIGVPLLDVTGQATCPASMHHTEVYLVVRLQQNSLSKRARKSSVPQSGAMDLVTSRESTRHIEGCPLAPKLAAAGTDPTGKPASEKVGPTLSGCPLVSPTEKKILMRQEAESKLFAQAQAHARTSEEREKIVKLRSGRGKQEFEAVKELDREINTLRSSIEESERVNEELEDEVERLENRLASYKEDNAKDRHSNGVLATKLAMLQTRFIASLSHIEIPDISVKLNFDNVDEYVEQLETMIMSNPEGNRRLISEVKEAVADFAL</sequence>
<feature type="region of interest" description="Disordered" evidence="11">
    <location>
        <begin position="464"/>
        <end position="564"/>
    </location>
</feature>
<evidence type="ECO:0000256" key="7">
    <source>
        <dbReference type="ARBA" id="ARBA00023015"/>
    </source>
</evidence>
<dbReference type="InParanoid" id="A7S4M8"/>
<dbReference type="EMBL" id="DS469579">
    <property type="protein sequence ID" value="EDO41350.1"/>
    <property type="molecule type" value="Genomic_DNA"/>
</dbReference>
<feature type="region of interest" description="Disordered" evidence="11">
    <location>
        <begin position="735"/>
        <end position="759"/>
    </location>
</feature>
<evidence type="ECO:0000256" key="1">
    <source>
        <dbReference type="ARBA" id="ARBA00004123"/>
    </source>
</evidence>
<keyword evidence="7" id="KW-0805">Transcription regulation</keyword>
<evidence type="ECO:0000256" key="3">
    <source>
        <dbReference type="ARBA" id="ARBA00022723"/>
    </source>
</evidence>
<dbReference type="InterPro" id="IPR036060">
    <property type="entry name" value="Znf_C2H2C_sf"/>
</dbReference>
<dbReference type="PROSITE" id="PS51802">
    <property type="entry name" value="ZF_CCHHC"/>
    <property type="match status" value="4"/>
</dbReference>
<dbReference type="Pfam" id="PF01530">
    <property type="entry name" value="zf-C2HC"/>
    <property type="match status" value="4"/>
</dbReference>
<evidence type="ECO:0000256" key="6">
    <source>
        <dbReference type="ARBA" id="ARBA00022833"/>
    </source>
</evidence>
<dbReference type="STRING" id="45351.A7S4M8"/>
<organism evidence="12 13">
    <name type="scientific">Nematostella vectensis</name>
    <name type="common">Starlet sea anemone</name>
    <dbReference type="NCBI Taxonomy" id="45351"/>
    <lineage>
        <taxon>Eukaryota</taxon>
        <taxon>Metazoa</taxon>
        <taxon>Cnidaria</taxon>
        <taxon>Anthozoa</taxon>
        <taxon>Hexacorallia</taxon>
        <taxon>Actiniaria</taxon>
        <taxon>Edwardsiidae</taxon>
        <taxon>Nematostella</taxon>
    </lineage>
</organism>
<keyword evidence="13" id="KW-1185">Reference proteome</keyword>
<evidence type="ECO:0000313" key="13">
    <source>
        <dbReference type="Proteomes" id="UP000001593"/>
    </source>
</evidence>
<feature type="region of interest" description="Disordered" evidence="11">
    <location>
        <begin position="232"/>
        <end position="259"/>
    </location>
</feature>
<dbReference type="PANTHER" id="PTHR10816:SF15">
    <property type="entry name" value="MYELIN TRANSCRIPTION FACTOR 1-LIKE PROTEIN"/>
    <property type="match status" value="1"/>
</dbReference>
<dbReference type="InterPro" id="IPR002515">
    <property type="entry name" value="Znf_C2H2C"/>
</dbReference>
<feature type="compositionally biased region" description="Basic and acidic residues" evidence="11">
    <location>
        <begin position="602"/>
        <end position="614"/>
    </location>
</feature>
<keyword evidence="10" id="KW-0175">Coiled coil</keyword>
<feature type="region of interest" description="Disordered" evidence="11">
    <location>
        <begin position="582"/>
        <end position="620"/>
    </location>
</feature>
<dbReference type="GO" id="GO:0007399">
    <property type="term" value="P:nervous system development"/>
    <property type="evidence" value="ECO:0007669"/>
    <property type="project" value="UniProtKB-KW"/>
</dbReference>
<dbReference type="OMA" id="EDTWHED"/>
<feature type="coiled-coil region" evidence="10">
    <location>
        <begin position="811"/>
        <end position="859"/>
    </location>
</feature>
<keyword evidence="8" id="KW-0804">Transcription</keyword>
<reference evidence="12 13" key="1">
    <citation type="journal article" date="2007" name="Science">
        <title>Sea anemone genome reveals ancestral eumetazoan gene repertoire and genomic organization.</title>
        <authorList>
            <person name="Putnam N.H."/>
            <person name="Srivastava M."/>
            <person name="Hellsten U."/>
            <person name="Dirks B."/>
            <person name="Chapman J."/>
            <person name="Salamov A."/>
            <person name="Terry A."/>
            <person name="Shapiro H."/>
            <person name="Lindquist E."/>
            <person name="Kapitonov V.V."/>
            <person name="Jurka J."/>
            <person name="Genikhovich G."/>
            <person name="Grigoriev I.V."/>
            <person name="Lucas S.M."/>
            <person name="Steele R.E."/>
            <person name="Finnerty J.R."/>
            <person name="Technau U."/>
            <person name="Martindale M.Q."/>
            <person name="Rokhsar D.S."/>
        </authorList>
    </citation>
    <scope>NUCLEOTIDE SEQUENCE [LARGE SCALE GENOMIC DNA]</scope>
    <source>
        <strain evidence="13">CH2 X CH6</strain>
    </source>
</reference>
<dbReference type="GO" id="GO:0005634">
    <property type="term" value="C:nucleus"/>
    <property type="evidence" value="ECO:0007669"/>
    <property type="project" value="UniProtKB-SubCell"/>
</dbReference>
<accession>A7S4M8</accession>
<feature type="compositionally biased region" description="Basic and acidic residues" evidence="11">
    <location>
        <begin position="279"/>
        <end position="295"/>
    </location>
</feature>
<keyword evidence="3" id="KW-0479">Metal-binding</keyword>
<evidence type="ECO:0000256" key="2">
    <source>
        <dbReference type="ARBA" id="ARBA00010194"/>
    </source>
</evidence>
<evidence type="ECO:0000256" key="4">
    <source>
        <dbReference type="ARBA" id="ARBA00022737"/>
    </source>
</evidence>
<dbReference type="AlphaFoldDB" id="A7S4M8"/>